<sequence length="39" mass="4423">MSSQKNKKFLMILPHQNRKSTCLGLGITFPFSVKKVLTT</sequence>
<protein>
    <submittedName>
        <fullName evidence="1">Uncharacterized protein</fullName>
    </submittedName>
</protein>
<evidence type="ECO:0000313" key="1">
    <source>
        <dbReference type="EMBL" id="JAD63629.1"/>
    </source>
</evidence>
<dbReference type="EMBL" id="GBRH01234266">
    <property type="protein sequence ID" value="JAD63629.1"/>
    <property type="molecule type" value="Transcribed_RNA"/>
</dbReference>
<dbReference type="AlphaFoldDB" id="A0A0A9BI69"/>
<name>A0A0A9BI69_ARUDO</name>
<reference evidence="1" key="2">
    <citation type="journal article" date="2015" name="Data Brief">
        <title>Shoot transcriptome of the giant reed, Arundo donax.</title>
        <authorList>
            <person name="Barrero R.A."/>
            <person name="Guerrero F.D."/>
            <person name="Moolhuijzen P."/>
            <person name="Goolsby J.A."/>
            <person name="Tidwell J."/>
            <person name="Bellgard S.E."/>
            <person name="Bellgard M.I."/>
        </authorList>
    </citation>
    <scope>NUCLEOTIDE SEQUENCE</scope>
    <source>
        <tissue evidence="1">Shoot tissue taken approximately 20 cm above the soil surface</tissue>
    </source>
</reference>
<organism evidence="1">
    <name type="scientific">Arundo donax</name>
    <name type="common">Giant reed</name>
    <name type="synonym">Donax arundinaceus</name>
    <dbReference type="NCBI Taxonomy" id="35708"/>
    <lineage>
        <taxon>Eukaryota</taxon>
        <taxon>Viridiplantae</taxon>
        <taxon>Streptophyta</taxon>
        <taxon>Embryophyta</taxon>
        <taxon>Tracheophyta</taxon>
        <taxon>Spermatophyta</taxon>
        <taxon>Magnoliopsida</taxon>
        <taxon>Liliopsida</taxon>
        <taxon>Poales</taxon>
        <taxon>Poaceae</taxon>
        <taxon>PACMAD clade</taxon>
        <taxon>Arundinoideae</taxon>
        <taxon>Arundineae</taxon>
        <taxon>Arundo</taxon>
    </lineage>
</organism>
<accession>A0A0A9BI69</accession>
<reference evidence="1" key="1">
    <citation type="submission" date="2014-09" db="EMBL/GenBank/DDBJ databases">
        <authorList>
            <person name="Magalhaes I.L.F."/>
            <person name="Oliveira U."/>
            <person name="Santos F.R."/>
            <person name="Vidigal T.H.D.A."/>
            <person name="Brescovit A.D."/>
            <person name="Santos A.J."/>
        </authorList>
    </citation>
    <scope>NUCLEOTIDE SEQUENCE</scope>
    <source>
        <tissue evidence="1">Shoot tissue taken approximately 20 cm above the soil surface</tissue>
    </source>
</reference>
<proteinExistence type="predicted"/>